<feature type="region of interest" description="Disordered" evidence="1">
    <location>
        <begin position="24"/>
        <end position="45"/>
    </location>
</feature>
<proteinExistence type="predicted"/>
<keyword evidence="3" id="KW-1185">Reference proteome</keyword>
<organism evidence="2 3">
    <name type="scientific">Portunus trituberculatus</name>
    <name type="common">Swimming crab</name>
    <name type="synonym">Neptunus trituberculatus</name>
    <dbReference type="NCBI Taxonomy" id="210409"/>
    <lineage>
        <taxon>Eukaryota</taxon>
        <taxon>Metazoa</taxon>
        <taxon>Ecdysozoa</taxon>
        <taxon>Arthropoda</taxon>
        <taxon>Crustacea</taxon>
        <taxon>Multicrustacea</taxon>
        <taxon>Malacostraca</taxon>
        <taxon>Eumalacostraca</taxon>
        <taxon>Eucarida</taxon>
        <taxon>Decapoda</taxon>
        <taxon>Pleocyemata</taxon>
        <taxon>Brachyura</taxon>
        <taxon>Eubrachyura</taxon>
        <taxon>Portunoidea</taxon>
        <taxon>Portunidae</taxon>
        <taxon>Portuninae</taxon>
        <taxon>Portunus</taxon>
    </lineage>
</organism>
<dbReference type="AlphaFoldDB" id="A0A5B7KI81"/>
<evidence type="ECO:0000313" key="3">
    <source>
        <dbReference type="Proteomes" id="UP000324222"/>
    </source>
</evidence>
<name>A0A5B7KI81_PORTR</name>
<gene>
    <name evidence="2" type="ORF">E2C01_100693</name>
</gene>
<evidence type="ECO:0000313" key="2">
    <source>
        <dbReference type="EMBL" id="MPD04978.1"/>
    </source>
</evidence>
<sequence>MAAKPKWCISALRGRSVRWAGNTSAALSDGRRQKGRVGRRDDGQVLTGEREAGDVKDERGWGGLGRCTKVSTAFRFHLFTGISFTRSNLSLPCLIFMELGQVSELR</sequence>
<evidence type="ECO:0000256" key="1">
    <source>
        <dbReference type="SAM" id="MobiDB-lite"/>
    </source>
</evidence>
<dbReference type="Proteomes" id="UP000324222">
    <property type="component" value="Unassembled WGS sequence"/>
</dbReference>
<reference evidence="2 3" key="1">
    <citation type="submission" date="2019-05" db="EMBL/GenBank/DDBJ databases">
        <title>Another draft genome of Portunus trituberculatus and its Hox gene families provides insights of decapod evolution.</title>
        <authorList>
            <person name="Jeong J.-H."/>
            <person name="Song I."/>
            <person name="Kim S."/>
            <person name="Choi T."/>
            <person name="Kim D."/>
            <person name="Ryu S."/>
            <person name="Kim W."/>
        </authorList>
    </citation>
    <scope>NUCLEOTIDE SEQUENCE [LARGE SCALE GENOMIC DNA]</scope>
    <source>
        <tissue evidence="2">Muscle</tissue>
    </source>
</reference>
<protein>
    <submittedName>
        <fullName evidence="2">Uncharacterized protein</fullName>
    </submittedName>
</protein>
<accession>A0A5B7KI81</accession>
<comment type="caution">
    <text evidence="2">The sequence shown here is derived from an EMBL/GenBank/DDBJ whole genome shotgun (WGS) entry which is preliminary data.</text>
</comment>
<dbReference type="EMBL" id="VSRR010143776">
    <property type="protein sequence ID" value="MPD04978.1"/>
    <property type="molecule type" value="Genomic_DNA"/>
</dbReference>